<dbReference type="Proteomes" id="UP001189429">
    <property type="component" value="Unassembled WGS sequence"/>
</dbReference>
<evidence type="ECO:0000313" key="2">
    <source>
        <dbReference type="EMBL" id="CAK0830014.1"/>
    </source>
</evidence>
<gene>
    <name evidence="2" type="ORF">PCOR1329_LOCUS28772</name>
</gene>
<feature type="compositionally biased region" description="Basic and acidic residues" evidence="1">
    <location>
        <begin position="224"/>
        <end position="245"/>
    </location>
</feature>
<reference evidence="2" key="1">
    <citation type="submission" date="2023-10" db="EMBL/GenBank/DDBJ databases">
        <authorList>
            <person name="Chen Y."/>
            <person name="Shah S."/>
            <person name="Dougan E. K."/>
            <person name="Thang M."/>
            <person name="Chan C."/>
        </authorList>
    </citation>
    <scope>NUCLEOTIDE SEQUENCE [LARGE SCALE GENOMIC DNA]</scope>
</reference>
<accession>A0ABN9SEB1</accession>
<protein>
    <submittedName>
        <fullName evidence="2">Uncharacterized protein</fullName>
    </submittedName>
</protein>
<feature type="compositionally biased region" description="Low complexity" evidence="1">
    <location>
        <begin position="246"/>
        <end position="260"/>
    </location>
</feature>
<organism evidence="2 3">
    <name type="scientific">Prorocentrum cordatum</name>
    <dbReference type="NCBI Taxonomy" id="2364126"/>
    <lineage>
        <taxon>Eukaryota</taxon>
        <taxon>Sar</taxon>
        <taxon>Alveolata</taxon>
        <taxon>Dinophyceae</taxon>
        <taxon>Prorocentrales</taxon>
        <taxon>Prorocentraceae</taxon>
        <taxon>Prorocentrum</taxon>
    </lineage>
</organism>
<evidence type="ECO:0000313" key="3">
    <source>
        <dbReference type="Proteomes" id="UP001189429"/>
    </source>
</evidence>
<proteinExistence type="predicted"/>
<evidence type="ECO:0000256" key="1">
    <source>
        <dbReference type="SAM" id="MobiDB-lite"/>
    </source>
</evidence>
<comment type="caution">
    <text evidence="2">The sequence shown here is derived from an EMBL/GenBank/DDBJ whole genome shotgun (WGS) entry which is preliminary data.</text>
</comment>
<dbReference type="EMBL" id="CAUYUJ010010680">
    <property type="protein sequence ID" value="CAK0830014.1"/>
    <property type="molecule type" value="Genomic_DNA"/>
</dbReference>
<feature type="region of interest" description="Disordered" evidence="1">
    <location>
        <begin position="223"/>
        <end position="260"/>
    </location>
</feature>
<keyword evidence="3" id="KW-1185">Reference proteome</keyword>
<sequence>MQFLPRGSREGLRVRRRARQLRRRMQCTLREFLPAPIERWLESNTLFVLEAAEEQGRELELAQGLPCMRTAMQETRQRMKTTSQAARHKALLAGRPRAPAAAFMRRRLDHWDIDVVPGARVQRFRSHMEALSAFVPPCVMAAGLRSAFNGWVTTRRFQQVGRCAFGYAQGMGIIRHYAHCSYYHRWSEVSQRSLQPLQLVVQFVRVSTDAKVVRLDDCNLQGTTHDKERRQDRAGGDQAGEEVRRWQGGPVRPGGVPRGE</sequence>
<name>A0ABN9SEB1_9DINO</name>